<feature type="domain" description="SCP" evidence="1">
    <location>
        <begin position="97"/>
        <end position="238"/>
    </location>
</feature>
<dbReference type="PANTHER" id="PTHR10334">
    <property type="entry name" value="CYSTEINE-RICH SECRETORY PROTEIN-RELATED"/>
    <property type="match status" value="1"/>
</dbReference>
<dbReference type="InterPro" id="IPR002413">
    <property type="entry name" value="V5_allergen-like"/>
</dbReference>
<dbReference type="InterPro" id="IPR014044">
    <property type="entry name" value="CAP_dom"/>
</dbReference>
<accession>A0A494W317</accession>
<dbReference type="PRINTS" id="PR00837">
    <property type="entry name" value="V5TPXLIKE"/>
</dbReference>
<evidence type="ECO:0000259" key="1">
    <source>
        <dbReference type="SMART" id="SM00198"/>
    </source>
</evidence>
<dbReference type="SMART" id="SM00198">
    <property type="entry name" value="SCP"/>
    <property type="match status" value="1"/>
</dbReference>
<organism evidence="2 3">
    <name type="scientific">Sphingobium amiense</name>
    <dbReference type="NCBI Taxonomy" id="135719"/>
    <lineage>
        <taxon>Bacteria</taxon>
        <taxon>Pseudomonadati</taxon>
        <taxon>Pseudomonadota</taxon>
        <taxon>Alphaproteobacteria</taxon>
        <taxon>Sphingomonadales</taxon>
        <taxon>Sphingomonadaceae</taxon>
        <taxon>Sphingobium</taxon>
    </lineage>
</organism>
<dbReference type="Pfam" id="PF00188">
    <property type="entry name" value="CAP"/>
    <property type="match status" value="1"/>
</dbReference>
<sequence length="259" mass="27557">MDGWGGGLVDMIGGFPKRVWRGLPWALCVAALCGGGEAGVASEAILPPAPVIAPTPAAPVAAAPAARTAYAYPVAPTAAVMAASFYGMEEAPRGNALLRQAMLDAHNDERAALRLAPLAWDDALAADAARYAEEMARTGAYRHSARASRTIPSGENLWMGPRRLSSYQVMAQAFLNEKADFIPTAKLPDFSRTGHWQQVAHYTQMIWRGTQKVGCALGEGRDYDYLVCRYFPAGNAFGKGPFDADEATLAMASPGEGPR</sequence>
<name>A0A494W317_9SPHN</name>
<dbReference type="InterPro" id="IPR035940">
    <property type="entry name" value="CAP_sf"/>
</dbReference>
<dbReference type="InterPro" id="IPR001283">
    <property type="entry name" value="CRISP-related"/>
</dbReference>
<dbReference type="EMBL" id="AP018664">
    <property type="protein sequence ID" value="BBD98601.1"/>
    <property type="molecule type" value="Genomic_DNA"/>
</dbReference>
<proteinExistence type="predicted"/>
<keyword evidence="3" id="KW-1185">Reference proteome</keyword>
<reference evidence="2 3" key="1">
    <citation type="submission" date="2018-05" db="EMBL/GenBank/DDBJ databases">
        <title>Complete Genome Sequence of the Nonylphenol-Degrading Bacterium Sphingobium amiense DSM 16289T.</title>
        <authorList>
            <person name="Ootsuka M."/>
            <person name="Nishizawa T."/>
            <person name="Ohta H."/>
        </authorList>
    </citation>
    <scope>NUCLEOTIDE SEQUENCE [LARGE SCALE GENOMIC DNA]</scope>
    <source>
        <strain evidence="2 3">DSM 16289</strain>
    </source>
</reference>
<dbReference type="SUPFAM" id="SSF55797">
    <property type="entry name" value="PR-1-like"/>
    <property type="match status" value="1"/>
</dbReference>
<dbReference type="Proteomes" id="UP000279959">
    <property type="component" value="Chromosome"/>
</dbReference>
<dbReference type="PRINTS" id="PR00838">
    <property type="entry name" value="V5ALLERGEN"/>
</dbReference>
<dbReference type="AlphaFoldDB" id="A0A494W317"/>
<dbReference type="KEGG" id="sami:SAMIE_1021020"/>
<dbReference type="Gene3D" id="3.40.33.10">
    <property type="entry name" value="CAP"/>
    <property type="match status" value="1"/>
</dbReference>
<protein>
    <submittedName>
        <fullName evidence="2">Fis family transcriptional regulator</fullName>
    </submittedName>
</protein>
<gene>
    <name evidence="2" type="ORF">SAMIE_1021020</name>
</gene>
<evidence type="ECO:0000313" key="2">
    <source>
        <dbReference type="EMBL" id="BBD98601.1"/>
    </source>
</evidence>
<evidence type="ECO:0000313" key="3">
    <source>
        <dbReference type="Proteomes" id="UP000279959"/>
    </source>
</evidence>